<comment type="caution">
    <text evidence="2">The sequence shown here is derived from an EMBL/GenBank/DDBJ whole genome shotgun (WGS) entry which is preliminary data.</text>
</comment>
<dbReference type="SUPFAM" id="SSF56935">
    <property type="entry name" value="Porins"/>
    <property type="match status" value="1"/>
</dbReference>
<feature type="chain" id="PRO_5046865262" evidence="1">
    <location>
        <begin position="27"/>
        <end position="472"/>
    </location>
</feature>
<evidence type="ECO:0000313" key="2">
    <source>
        <dbReference type="EMBL" id="MDT0616970.1"/>
    </source>
</evidence>
<organism evidence="2 3">
    <name type="scientific">Spectribacter acetivorans</name>
    <dbReference type="NCBI Taxonomy" id="3075603"/>
    <lineage>
        <taxon>Bacteria</taxon>
        <taxon>Pseudomonadati</taxon>
        <taxon>Pseudomonadota</taxon>
        <taxon>Gammaproteobacteria</taxon>
        <taxon>Salinisphaerales</taxon>
        <taxon>Salinisphaeraceae</taxon>
        <taxon>Spectribacter</taxon>
    </lineage>
</organism>
<reference evidence="2 3" key="1">
    <citation type="submission" date="2023-09" db="EMBL/GenBank/DDBJ databases">
        <authorList>
            <person name="Rey-Velasco X."/>
        </authorList>
    </citation>
    <scope>NUCLEOTIDE SEQUENCE [LARGE SCALE GENOMIC DNA]</scope>
    <source>
        <strain evidence="2 3">P385</strain>
    </source>
</reference>
<protein>
    <submittedName>
        <fullName evidence="2">Porin</fullName>
    </submittedName>
</protein>
<evidence type="ECO:0000256" key="1">
    <source>
        <dbReference type="SAM" id="SignalP"/>
    </source>
</evidence>
<accession>A0ABU3B4I2</accession>
<dbReference type="EMBL" id="JAVRHY010000001">
    <property type="protein sequence ID" value="MDT0616970.1"/>
    <property type="molecule type" value="Genomic_DNA"/>
</dbReference>
<evidence type="ECO:0000313" key="3">
    <source>
        <dbReference type="Proteomes" id="UP001259982"/>
    </source>
</evidence>
<dbReference type="Pfam" id="PF07396">
    <property type="entry name" value="Porin_O_P"/>
    <property type="match status" value="1"/>
</dbReference>
<gene>
    <name evidence="2" type="ORF">RM531_00640</name>
</gene>
<name>A0ABU3B4I2_9GAMM</name>
<dbReference type="Gene3D" id="2.40.160.10">
    <property type="entry name" value="Porin"/>
    <property type="match status" value="1"/>
</dbReference>
<keyword evidence="3" id="KW-1185">Reference proteome</keyword>
<sequence length="472" mass="51343">MNTGITWRSIRLMVAASLMTAGAAMAAGGDDGALDLYMDTETKQIFAEPGPGRVGLGRFRPVDEHAANDAEGEGGEATVAAEPGDSALELTDESGEFSMAPGGRLHAQYSYQDDDLTRNGPPVDAASGTDIRRARFNMSGNLGEDFEYLTEFDFAGNDIAITDVFLVYTGFDPLEITLGHQKHAISMELQESSNDIMFTERSLLNALTDTLFDRAIGINAKGSGRDWSAQIGLYGDSAAPNDRDQESDEGHGLGSRLTYAPINDVGRVLHLGAYGGVREPADSGRINNESPAFNADITNFSNVALTDTGPIDAIDRATIAGLELAAVAGPWSLQGEYAEVGVSRDNGLPSLDFSGYYLQMGWVLTGESRRYKGSDGEFKRLQPRHAFSPDDGHWGAWELALRFDEHDLSDRDVIGGEQSRASLALNWYMNDYVRLMLDYNRILDVEDSPLRDIEGGQPDDLNVFTFRTQFAF</sequence>
<proteinExistence type="predicted"/>
<dbReference type="InterPro" id="IPR010870">
    <property type="entry name" value="Porin_O/P"/>
</dbReference>
<dbReference type="InterPro" id="IPR023614">
    <property type="entry name" value="Porin_dom_sf"/>
</dbReference>
<dbReference type="Proteomes" id="UP001259982">
    <property type="component" value="Unassembled WGS sequence"/>
</dbReference>
<keyword evidence="1" id="KW-0732">Signal</keyword>
<feature type="signal peptide" evidence="1">
    <location>
        <begin position="1"/>
        <end position="26"/>
    </location>
</feature>
<dbReference type="RefSeq" id="WP_311656509.1">
    <property type="nucleotide sequence ID" value="NZ_JAVRHY010000001.1"/>
</dbReference>